<evidence type="ECO:0000256" key="2">
    <source>
        <dbReference type="ARBA" id="ARBA00022448"/>
    </source>
</evidence>
<feature type="transmembrane region" description="Helical" evidence="7">
    <location>
        <begin position="246"/>
        <end position="267"/>
    </location>
</feature>
<dbReference type="CDD" id="cd13148">
    <property type="entry name" value="MATE_like_3"/>
    <property type="match status" value="1"/>
</dbReference>
<dbReference type="InterPro" id="IPR048279">
    <property type="entry name" value="MdtK-like"/>
</dbReference>
<feature type="transmembrane region" description="Helical" evidence="7">
    <location>
        <begin position="393"/>
        <end position="411"/>
    </location>
</feature>
<keyword evidence="3" id="KW-1003">Cell membrane</keyword>
<evidence type="ECO:0000313" key="9">
    <source>
        <dbReference type="Proteomes" id="UP001317963"/>
    </source>
</evidence>
<proteinExistence type="predicted"/>
<dbReference type="Proteomes" id="UP001317963">
    <property type="component" value="Chromosome"/>
</dbReference>
<feature type="transmembrane region" description="Helical" evidence="7">
    <location>
        <begin position="417"/>
        <end position="438"/>
    </location>
</feature>
<dbReference type="PANTHER" id="PTHR43549">
    <property type="entry name" value="MULTIDRUG RESISTANCE PROTEIN YPNP-RELATED"/>
    <property type="match status" value="1"/>
</dbReference>
<keyword evidence="6 7" id="KW-0472">Membrane</keyword>
<feature type="transmembrane region" description="Helical" evidence="7">
    <location>
        <begin position="320"/>
        <end position="341"/>
    </location>
</feature>
<accession>A0ABY6Q798</accession>
<evidence type="ECO:0000313" key="8">
    <source>
        <dbReference type="EMBL" id="UZP74489.1"/>
    </source>
</evidence>
<keyword evidence="2" id="KW-0813">Transport</keyword>
<feature type="transmembrane region" description="Helical" evidence="7">
    <location>
        <begin position="197"/>
        <end position="220"/>
    </location>
</feature>
<evidence type="ECO:0000256" key="4">
    <source>
        <dbReference type="ARBA" id="ARBA00022692"/>
    </source>
</evidence>
<organism evidence="8 9">
    <name type="scientific">Candidatus Paraluminiphilus aquimaris</name>
    <dbReference type="NCBI Taxonomy" id="2518994"/>
    <lineage>
        <taxon>Bacteria</taxon>
        <taxon>Pseudomonadati</taxon>
        <taxon>Pseudomonadota</taxon>
        <taxon>Gammaproteobacteria</taxon>
        <taxon>Cellvibrionales</taxon>
        <taxon>Halieaceae</taxon>
        <taxon>Candidatus Paraluminiphilus</taxon>
    </lineage>
</organism>
<name>A0ABY6Q798_9GAMM</name>
<dbReference type="PIRSF" id="PIRSF006603">
    <property type="entry name" value="DinF"/>
    <property type="match status" value="1"/>
</dbReference>
<dbReference type="InterPro" id="IPR002528">
    <property type="entry name" value="MATE_fam"/>
</dbReference>
<feature type="transmembrane region" description="Helical" evidence="7">
    <location>
        <begin position="50"/>
        <end position="73"/>
    </location>
</feature>
<evidence type="ECO:0000256" key="6">
    <source>
        <dbReference type="ARBA" id="ARBA00023136"/>
    </source>
</evidence>
<evidence type="ECO:0000256" key="1">
    <source>
        <dbReference type="ARBA" id="ARBA00004429"/>
    </source>
</evidence>
<comment type="subcellular location">
    <subcellularLocation>
        <location evidence="1">Cell inner membrane</location>
        <topology evidence="1">Multi-pass membrane protein</topology>
    </subcellularLocation>
</comment>
<evidence type="ECO:0000256" key="7">
    <source>
        <dbReference type="SAM" id="Phobius"/>
    </source>
</evidence>
<keyword evidence="9" id="KW-1185">Reference proteome</keyword>
<feature type="transmembrane region" description="Helical" evidence="7">
    <location>
        <begin position="361"/>
        <end position="381"/>
    </location>
</feature>
<dbReference type="NCBIfam" id="TIGR00797">
    <property type="entry name" value="matE"/>
    <property type="match status" value="1"/>
</dbReference>
<keyword evidence="4 7" id="KW-0812">Transmembrane</keyword>
<dbReference type="InterPro" id="IPR052031">
    <property type="entry name" value="Membrane_Transporter-Flippase"/>
</dbReference>
<keyword evidence="5 7" id="KW-1133">Transmembrane helix</keyword>
<feature type="transmembrane region" description="Helical" evidence="7">
    <location>
        <begin position="94"/>
        <end position="115"/>
    </location>
</feature>
<protein>
    <submittedName>
        <fullName evidence="8">MATE family efflux transporter</fullName>
    </submittedName>
</protein>
<sequence length="456" mass="47776">MDQRTQYLLTAPALPLLTKLSLPSSVAFIVQSTVSLTEVWYVGQLGSTPLAAMALVFPMLMLMQMLSVGALGNAVSSAIARALGAGHQERAEELMWHGLILAVVGPIILLIAFLISGKFFLSLLGGTGEILDLAFAYSAMLFGGSVTIWMMGVASSIFRGLGDMRYPARMMIVASLIQVPFSGALILGYFGAPKLGLFGAAVSVIATSAVMAIVILTRLVKAKLPANLRLSRLKLQRHHFQDIGRVALPASLSPISTVTTILVLTGLVGQFGEEALAGYGIGSRIEFLMSSLIFGIGATMTSLVGMSIGAKNADRAEEIGWTGAGMSFILGGVIGTLLAVFPHVWIPIFTDDPMVYKTAKGFIQIVGPCLAIHGVGWALYFASQGAGAMRGPVAALIARPVVAIGLAFFLLGPMDMGMTGVFIGAVGGMFAYSAIVTASMKGGAWRRQVPVSTSQV</sequence>
<feature type="transmembrane region" description="Helical" evidence="7">
    <location>
        <begin position="7"/>
        <end position="30"/>
    </location>
</feature>
<feature type="transmembrane region" description="Helical" evidence="7">
    <location>
        <begin position="135"/>
        <end position="158"/>
    </location>
</feature>
<evidence type="ECO:0000256" key="5">
    <source>
        <dbReference type="ARBA" id="ARBA00022989"/>
    </source>
</evidence>
<dbReference type="Pfam" id="PF01554">
    <property type="entry name" value="MatE"/>
    <property type="match status" value="2"/>
</dbReference>
<reference evidence="8 9" key="1">
    <citation type="submission" date="2019-02" db="EMBL/GenBank/DDBJ databases">
        <title>Halieaceae_genomes.</title>
        <authorList>
            <person name="Li S.-H."/>
        </authorList>
    </citation>
    <scope>NUCLEOTIDE SEQUENCE [LARGE SCALE GENOMIC DNA]</scope>
    <source>
        <strain evidence="8 9">JH123</strain>
    </source>
</reference>
<evidence type="ECO:0000256" key="3">
    <source>
        <dbReference type="ARBA" id="ARBA00022475"/>
    </source>
</evidence>
<dbReference type="EMBL" id="CP036501">
    <property type="protein sequence ID" value="UZP74489.1"/>
    <property type="molecule type" value="Genomic_DNA"/>
</dbReference>
<feature type="transmembrane region" description="Helical" evidence="7">
    <location>
        <begin position="287"/>
        <end position="308"/>
    </location>
</feature>
<gene>
    <name evidence="8" type="ORF">E0F26_06925</name>
</gene>
<feature type="transmembrane region" description="Helical" evidence="7">
    <location>
        <begin position="170"/>
        <end position="191"/>
    </location>
</feature>
<dbReference type="PANTHER" id="PTHR43549:SF3">
    <property type="entry name" value="MULTIDRUG RESISTANCE PROTEIN YPNP-RELATED"/>
    <property type="match status" value="1"/>
</dbReference>